<organism evidence="1 2">
    <name type="scientific">Brachionus calyciflorus</name>
    <dbReference type="NCBI Taxonomy" id="104777"/>
    <lineage>
        <taxon>Eukaryota</taxon>
        <taxon>Metazoa</taxon>
        <taxon>Spiralia</taxon>
        <taxon>Gnathifera</taxon>
        <taxon>Rotifera</taxon>
        <taxon>Eurotatoria</taxon>
        <taxon>Monogononta</taxon>
        <taxon>Pseudotrocha</taxon>
        <taxon>Ploima</taxon>
        <taxon>Brachionidae</taxon>
        <taxon>Brachionus</taxon>
    </lineage>
</organism>
<sequence length="228" mass="26272">MNLVNKQLVSIDLLFSFLTLRRSKYYGNLATNAFSFFKNSENKEFFYELLKLVGNDYLSEKNLPNLLIKIFSQFDPSKLGHQAFNIINDIKKYKKEIEFMKYDSNDELQILCDSIILSSDHINCSLFFSNQINSTSSNGITTESDPLIIPETQASNNPLESSNLNNFTPNDPVHSLIKSFLTEFNNTINKNNEAINNRDKALLDKMTEMLNDHKKMTTPTEIKDKHYS</sequence>
<dbReference type="EMBL" id="CAJNOC010008672">
    <property type="protein sequence ID" value="CAF1118994.1"/>
    <property type="molecule type" value="Genomic_DNA"/>
</dbReference>
<feature type="non-terminal residue" evidence="1">
    <location>
        <position position="228"/>
    </location>
</feature>
<evidence type="ECO:0000313" key="2">
    <source>
        <dbReference type="Proteomes" id="UP000663879"/>
    </source>
</evidence>
<name>A0A814QD22_9BILA</name>
<proteinExistence type="predicted"/>
<reference evidence="1" key="1">
    <citation type="submission" date="2021-02" db="EMBL/GenBank/DDBJ databases">
        <authorList>
            <person name="Nowell W R."/>
        </authorList>
    </citation>
    <scope>NUCLEOTIDE SEQUENCE</scope>
    <source>
        <strain evidence="1">Ploen Becks lab</strain>
    </source>
</reference>
<protein>
    <submittedName>
        <fullName evidence="1">Uncharacterized protein</fullName>
    </submittedName>
</protein>
<dbReference type="AlphaFoldDB" id="A0A814QD22"/>
<evidence type="ECO:0000313" key="1">
    <source>
        <dbReference type="EMBL" id="CAF1118994.1"/>
    </source>
</evidence>
<comment type="caution">
    <text evidence="1">The sequence shown here is derived from an EMBL/GenBank/DDBJ whole genome shotgun (WGS) entry which is preliminary data.</text>
</comment>
<accession>A0A814QD22</accession>
<dbReference type="Proteomes" id="UP000663879">
    <property type="component" value="Unassembled WGS sequence"/>
</dbReference>
<gene>
    <name evidence="1" type="ORF">OXX778_LOCUS21960</name>
</gene>
<keyword evidence="2" id="KW-1185">Reference proteome</keyword>